<evidence type="ECO:0000256" key="1">
    <source>
        <dbReference type="ARBA" id="ARBA00022723"/>
    </source>
</evidence>
<keyword evidence="4" id="KW-0862">Zinc</keyword>
<dbReference type="InParanoid" id="A0A6J2XXW4"/>
<dbReference type="PANTHER" id="PTHR23235:SF120">
    <property type="entry name" value="KRUPPEL-LIKE FACTOR 15"/>
    <property type="match status" value="1"/>
</dbReference>
<gene>
    <name evidence="9" type="primary">LOC115882172</name>
</gene>
<evidence type="ECO:0000256" key="2">
    <source>
        <dbReference type="ARBA" id="ARBA00022737"/>
    </source>
</evidence>
<feature type="compositionally biased region" description="Low complexity" evidence="6">
    <location>
        <begin position="228"/>
        <end position="242"/>
    </location>
</feature>
<keyword evidence="3 5" id="KW-0863">Zinc-finger</keyword>
<evidence type="ECO:0000313" key="9">
    <source>
        <dbReference type="RefSeq" id="XP_030755916.1"/>
    </source>
</evidence>
<feature type="domain" description="C2H2-type" evidence="7">
    <location>
        <begin position="382"/>
        <end position="409"/>
    </location>
</feature>
<feature type="region of interest" description="Disordered" evidence="6">
    <location>
        <begin position="221"/>
        <end position="246"/>
    </location>
</feature>
<dbReference type="KEGG" id="soy:115882172"/>
<dbReference type="AlphaFoldDB" id="A0A6J2XXW4"/>
<evidence type="ECO:0000256" key="4">
    <source>
        <dbReference type="ARBA" id="ARBA00022833"/>
    </source>
</evidence>
<dbReference type="Gene3D" id="3.30.160.60">
    <property type="entry name" value="Classic Zinc Finger"/>
    <property type="match status" value="3"/>
</dbReference>
<protein>
    <submittedName>
        <fullName evidence="9">Krueppel homolog 1-like</fullName>
    </submittedName>
</protein>
<accession>A0A6J2XXW4</accession>
<evidence type="ECO:0000256" key="6">
    <source>
        <dbReference type="SAM" id="MobiDB-lite"/>
    </source>
</evidence>
<dbReference type="RefSeq" id="XP_030755916.1">
    <property type="nucleotide sequence ID" value="XM_030900056.1"/>
</dbReference>
<reference evidence="9" key="1">
    <citation type="submission" date="2025-08" db="UniProtKB">
        <authorList>
            <consortium name="RefSeq"/>
        </authorList>
    </citation>
    <scope>IDENTIFICATION</scope>
    <source>
        <tissue evidence="9">Gonads</tissue>
    </source>
</reference>
<dbReference type="GO" id="GO:0000978">
    <property type="term" value="F:RNA polymerase II cis-regulatory region sequence-specific DNA binding"/>
    <property type="evidence" value="ECO:0007669"/>
    <property type="project" value="TreeGrafter"/>
</dbReference>
<feature type="region of interest" description="Disordered" evidence="6">
    <location>
        <begin position="22"/>
        <end position="49"/>
    </location>
</feature>
<dbReference type="PROSITE" id="PS00028">
    <property type="entry name" value="ZINC_FINGER_C2H2_1"/>
    <property type="match status" value="2"/>
</dbReference>
<dbReference type="Proteomes" id="UP000504635">
    <property type="component" value="Unplaced"/>
</dbReference>
<dbReference type="InterPro" id="IPR013087">
    <property type="entry name" value="Znf_C2H2_type"/>
</dbReference>
<dbReference type="OrthoDB" id="6077919at2759"/>
<evidence type="ECO:0000256" key="5">
    <source>
        <dbReference type="PROSITE-ProRule" id="PRU00042"/>
    </source>
</evidence>
<dbReference type="GO" id="GO:0000981">
    <property type="term" value="F:DNA-binding transcription factor activity, RNA polymerase II-specific"/>
    <property type="evidence" value="ECO:0007669"/>
    <property type="project" value="TreeGrafter"/>
</dbReference>
<dbReference type="GeneID" id="115882172"/>
<feature type="domain" description="C2H2-type" evidence="7">
    <location>
        <begin position="438"/>
        <end position="465"/>
    </location>
</feature>
<keyword evidence="2" id="KW-0677">Repeat</keyword>
<keyword evidence="8" id="KW-1185">Reference proteome</keyword>
<dbReference type="PANTHER" id="PTHR23235">
    <property type="entry name" value="KRUEPPEL-LIKE TRANSCRIPTION FACTOR"/>
    <property type="match status" value="1"/>
</dbReference>
<proteinExistence type="predicted"/>
<dbReference type="SUPFAM" id="SSF57667">
    <property type="entry name" value="beta-beta-alpha zinc fingers"/>
    <property type="match status" value="2"/>
</dbReference>
<dbReference type="Pfam" id="PF00096">
    <property type="entry name" value="zf-C2H2"/>
    <property type="match status" value="2"/>
</dbReference>
<dbReference type="PROSITE" id="PS50157">
    <property type="entry name" value="ZINC_FINGER_C2H2_2"/>
    <property type="match status" value="3"/>
</dbReference>
<dbReference type="InterPro" id="IPR036236">
    <property type="entry name" value="Znf_C2H2_sf"/>
</dbReference>
<evidence type="ECO:0000259" key="7">
    <source>
        <dbReference type="PROSITE" id="PS50157"/>
    </source>
</evidence>
<name>A0A6J2XXW4_SITOR</name>
<organism evidence="8 9">
    <name type="scientific">Sitophilus oryzae</name>
    <name type="common">Rice weevil</name>
    <name type="synonym">Curculio oryzae</name>
    <dbReference type="NCBI Taxonomy" id="7048"/>
    <lineage>
        <taxon>Eukaryota</taxon>
        <taxon>Metazoa</taxon>
        <taxon>Ecdysozoa</taxon>
        <taxon>Arthropoda</taxon>
        <taxon>Hexapoda</taxon>
        <taxon>Insecta</taxon>
        <taxon>Pterygota</taxon>
        <taxon>Neoptera</taxon>
        <taxon>Endopterygota</taxon>
        <taxon>Coleoptera</taxon>
        <taxon>Polyphaga</taxon>
        <taxon>Cucujiformia</taxon>
        <taxon>Curculionidae</taxon>
        <taxon>Dryophthorinae</taxon>
        <taxon>Sitophilus</taxon>
    </lineage>
</organism>
<dbReference type="FunFam" id="3.30.160.60:FF:000358">
    <property type="entry name" value="zinc finger protein 24"/>
    <property type="match status" value="1"/>
</dbReference>
<evidence type="ECO:0000256" key="3">
    <source>
        <dbReference type="ARBA" id="ARBA00022771"/>
    </source>
</evidence>
<feature type="compositionally biased region" description="Basic and acidic residues" evidence="6">
    <location>
        <begin position="26"/>
        <end position="49"/>
    </location>
</feature>
<feature type="domain" description="C2H2-type" evidence="7">
    <location>
        <begin position="410"/>
        <end position="437"/>
    </location>
</feature>
<keyword evidence="1" id="KW-0479">Metal-binding</keyword>
<dbReference type="GO" id="GO:0008270">
    <property type="term" value="F:zinc ion binding"/>
    <property type="evidence" value="ECO:0007669"/>
    <property type="project" value="UniProtKB-KW"/>
</dbReference>
<sequence>MSRLEERLVLSPARVLEDVACPSAENSKRKAEESNHTSHENLEDSCGKSEDFVKEEEEENFGGSDVKEIREFLQDINASCDLCCNKVGEVISLNKYEKILGFLLVKKFGTALIGKVSRLPTTPEQTCRSCFTSLYLFKDRLKKFLDKRKQDKIKEEMDEMNHGYQCPCVQCRETYGYLSLLVRGIEQQDESNQRTPDPSSYQLSSSITSGMDEYTFQQAISSESSTHQYQQQPPVPMQYEQQPKTETYVPDCSYQKSQYFSTIPEQHLPQTQYSMLPKTVQYLSPTTTQSQFQCSSLDEANMSYDMSYMSSSSTFATSSHQSTETVAASVIGEEEEDNKALIPEFLADIEAMSLEAQNQPSTSGLGQSHDRVEETRHSGRIMVCCHCKKRFTHKGDYNKHLRKHTKEKPYKCSVCQKFFSNTSNLHRHQRTHNGDKPFQCEFCDRRFNRRDKLLSHRKSRFCKNRRRSN</sequence>
<evidence type="ECO:0000313" key="8">
    <source>
        <dbReference type="Proteomes" id="UP000504635"/>
    </source>
</evidence>
<dbReference type="SMART" id="SM00355">
    <property type="entry name" value="ZnF_C2H2"/>
    <property type="match status" value="3"/>
</dbReference>